<feature type="transmembrane region" description="Helical" evidence="7">
    <location>
        <begin position="196"/>
        <end position="219"/>
    </location>
</feature>
<dbReference type="GO" id="GO:0005886">
    <property type="term" value="C:plasma membrane"/>
    <property type="evidence" value="ECO:0007669"/>
    <property type="project" value="UniProtKB-SubCell"/>
</dbReference>
<evidence type="ECO:0000256" key="4">
    <source>
        <dbReference type="ARBA" id="ARBA00022692"/>
    </source>
</evidence>
<feature type="transmembrane region" description="Helical" evidence="7">
    <location>
        <begin position="352"/>
        <end position="372"/>
    </location>
</feature>
<dbReference type="InterPro" id="IPR052031">
    <property type="entry name" value="Membrane_Transporter-Flippase"/>
</dbReference>
<feature type="transmembrane region" description="Helical" evidence="7">
    <location>
        <begin position="416"/>
        <end position="436"/>
    </location>
</feature>
<feature type="transmembrane region" description="Helical" evidence="7">
    <location>
        <begin position="167"/>
        <end position="190"/>
    </location>
</feature>
<keyword evidence="6 7" id="KW-0472">Membrane</keyword>
<evidence type="ECO:0000256" key="5">
    <source>
        <dbReference type="ARBA" id="ARBA00022989"/>
    </source>
</evidence>
<dbReference type="AlphaFoldDB" id="A0A2U2D0B4"/>
<feature type="transmembrane region" description="Helical" evidence="7">
    <location>
        <begin position="320"/>
        <end position="340"/>
    </location>
</feature>
<feature type="transmembrane region" description="Helical" evidence="7">
    <location>
        <begin position="61"/>
        <end position="79"/>
    </location>
</feature>
<keyword evidence="5 7" id="KW-1133">Transmembrane helix</keyword>
<feature type="transmembrane region" description="Helical" evidence="7">
    <location>
        <begin position="384"/>
        <end position="404"/>
    </location>
</feature>
<name>A0A2U2D0B4_9PSED</name>
<dbReference type="Pfam" id="PF01554">
    <property type="entry name" value="MatE"/>
    <property type="match status" value="2"/>
</dbReference>
<keyword evidence="2" id="KW-0813">Transport</keyword>
<feature type="transmembrane region" description="Helical" evidence="7">
    <location>
        <begin position="21"/>
        <end position="41"/>
    </location>
</feature>
<keyword evidence="3" id="KW-1003">Cell membrane</keyword>
<protein>
    <recommendedName>
        <fullName evidence="10">MATE family efflux transporter</fullName>
    </recommendedName>
</protein>
<dbReference type="GO" id="GO:0015297">
    <property type="term" value="F:antiporter activity"/>
    <property type="evidence" value="ECO:0007669"/>
    <property type="project" value="InterPro"/>
</dbReference>
<dbReference type="GO" id="GO:0042910">
    <property type="term" value="F:xenobiotic transmembrane transporter activity"/>
    <property type="evidence" value="ECO:0007669"/>
    <property type="project" value="InterPro"/>
</dbReference>
<evidence type="ECO:0008006" key="10">
    <source>
        <dbReference type="Google" id="ProtNLM"/>
    </source>
</evidence>
<evidence type="ECO:0000313" key="9">
    <source>
        <dbReference type="Proteomes" id="UP000245056"/>
    </source>
</evidence>
<feature type="transmembrane region" description="Helical" evidence="7">
    <location>
        <begin position="279"/>
        <end position="299"/>
    </location>
</feature>
<evidence type="ECO:0000256" key="2">
    <source>
        <dbReference type="ARBA" id="ARBA00022448"/>
    </source>
</evidence>
<dbReference type="PANTHER" id="PTHR43549">
    <property type="entry name" value="MULTIDRUG RESISTANCE PROTEIN YPNP-RELATED"/>
    <property type="match status" value="1"/>
</dbReference>
<dbReference type="PANTHER" id="PTHR43549:SF2">
    <property type="entry name" value="MULTIDRUG RESISTANCE PROTEIN NORM-RELATED"/>
    <property type="match status" value="1"/>
</dbReference>
<reference evidence="8 9" key="1">
    <citation type="submission" date="2018-05" db="EMBL/GenBank/DDBJ databases">
        <title>Genome sequences of two Antarctic strains of Pseudomonas prosekii: insights into adaptation to extreme conditions.</title>
        <authorList>
            <person name="Snopkova K."/>
            <person name="Dufkova K."/>
            <person name="Cejkova D."/>
            <person name="Sedlacek I."/>
            <person name="Smajs D."/>
        </authorList>
    </citation>
    <scope>NUCLEOTIDE SEQUENCE [LARGE SCALE GENOMIC DNA]</scope>
    <source>
        <strain evidence="8 9">P2673</strain>
    </source>
</reference>
<evidence type="ECO:0000256" key="3">
    <source>
        <dbReference type="ARBA" id="ARBA00022475"/>
    </source>
</evidence>
<gene>
    <name evidence="8" type="ORF">C9I49_27325</name>
</gene>
<dbReference type="OrthoDB" id="9806302at2"/>
<evidence type="ECO:0000313" key="8">
    <source>
        <dbReference type="EMBL" id="PWE38872.1"/>
    </source>
</evidence>
<dbReference type="RefSeq" id="WP_109522484.1">
    <property type="nucleotide sequence ID" value="NZ_QFAW01000067.1"/>
</dbReference>
<dbReference type="Proteomes" id="UP000245056">
    <property type="component" value="Unassembled WGS sequence"/>
</dbReference>
<dbReference type="EMBL" id="QFAW01000067">
    <property type="protein sequence ID" value="PWE38872.1"/>
    <property type="molecule type" value="Genomic_DNA"/>
</dbReference>
<organism evidence="8 9">
    <name type="scientific">Pseudomonas prosekii</name>
    <dbReference type="NCBI Taxonomy" id="1148509"/>
    <lineage>
        <taxon>Bacteria</taxon>
        <taxon>Pseudomonadati</taxon>
        <taxon>Pseudomonadota</taxon>
        <taxon>Gammaproteobacteria</taxon>
        <taxon>Pseudomonadales</taxon>
        <taxon>Pseudomonadaceae</taxon>
        <taxon>Pseudomonas</taxon>
    </lineage>
</organism>
<keyword evidence="4 7" id="KW-0812">Transmembrane</keyword>
<comment type="caution">
    <text evidence="8">The sequence shown here is derived from an EMBL/GenBank/DDBJ whole genome shotgun (WGS) entry which is preliminary data.</text>
</comment>
<comment type="subcellular location">
    <subcellularLocation>
        <location evidence="1">Cell membrane</location>
        <topology evidence="1">Multi-pass membrane protein</topology>
    </subcellularLocation>
</comment>
<feature type="transmembrane region" description="Helical" evidence="7">
    <location>
        <begin position="91"/>
        <end position="116"/>
    </location>
</feature>
<feature type="transmembrane region" description="Helical" evidence="7">
    <location>
        <begin position="136"/>
        <end position="155"/>
    </location>
</feature>
<evidence type="ECO:0000256" key="6">
    <source>
        <dbReference type="ARBA" id="ARBA00023136"/>
    </source>
</evidence>
<sequence>MTTYHARFTEGPVGRHVLNMAGTSALGLLAIFLVDILTLMYVSMLDDQSLLAVVGLGKTLMFINSAFTAGLVIGAGALLSERIGRHASRSLARLTSHMLIMALVLSSTIVLLELLLAQPLARWLGGDLAVYQAARFYLWTVVPSSILIAATQMCVQMLRAQGQVRLALAVLLAGAGTLAVADPLFIFGLGMGLEGAGISCLLAAAVSLTLGLVLVKLHIGLSALINLKLLALHTGRTLRVALPAMLGNLAMPVGITYLMVVMAGVGTSALAGMAVVDRILQFGYCVFFALPGALVPVIAQNLGAGCDDRVKAIVVFTRRCVVLYGVALWFCLALAGPWIADYFHLVDAGRELLLAFCRIGAGLWIVFGLDFVAQSMFLTMDRAWWVPVFGWIRGTLGTLPFVYVGADHFGASGAVLGMWTGNTLVAIAAIVTASVVSRRYFAQRTQTLHLH</sequence>
<dbReference type="InterPro" id="IPR002528">
    <property type="entry name" value="MATE_fam"/>
</dbReference>
<accession>A0A2U2D0B4</accession>
<proteinExistence type="predicted"/>
<feature type="transmembrane region" description="Helical" evidence="7">
    <location>
        <begin position="240"/>
        <end position="259"/>
    </location>
</feature>
<evidence type="ECO:0000256" key="7">
    <source>
        <dbReference type="SAM" id="Phobius"/>
    </source>
</evidence>
<evidence type="ECO:0000256" key="1">
    <source>
        <dbReference type="ARBA" id="ARBA00004651"/>
    </source>
</evidence>